<feature type="region of interest" description="Disordered" evidence="1">
    <location>
        <begin position="100"/>
        <end position="145"/>
    </location>
</feature>
<protein>
    <submittedName>
        <fullName evidence="2">Uncharacterized protein</fullName>
    </submittedName>
</protein>
<accession>A0ABP0NJ23</accession>
<evidence type="ECO:0000256" key="1">
    <source>
        <dbReference type="SAM" id="MobiDB-lite"/>
    </source>
</evidence>
<evidence type="ECO:0000313" key="2">
    <source>
        <dbReference type="EMBL" id="CAK9063760.1"/>
    </source>
</evidence>
<feature type="compositionally biased region" description="Polar residues" evidence="1">
    <location>
        <begin position="100"/>
        <end position="114"/>
    </location>
</feature>
<evidence type="ECO:0000313" key="3">
    <source>
        <dbReference type="Proteomes" id="UP001642484"/>
    </source>
</evidence>
<reference evidence="2 3" key="1">
    <citation type="submission" date="2024-02" db="EMBL/GenBank/DDBJ databases">
        <authorList>
            <person name="Chen Y."/>
            <person name="Shah S."/>
            <person name="Dougan E. K."/>
            <person name="Thang M."/>
            <person name="Chan C."/>
        </authorList>
    </citation>
    <scope>NUCLEOTIDE SEQUENCE [LARGE SCALE GENOMIC DNA]</scope>
</reference>
<sequence>KTDTPWHAAAMGQSCCFGREKEEIPDVQAVCNGGALTADATDCQGLPREVGNSTAVTLNDVSKNVSITQNLPRDTSEMAQCADVNPDYAAADGSLERTLQQATAVPTRGSSEVISSKHPATPAPAPKPQPKARPADEQAKQAQAAARKRIAAQFKTLADADKTADPSSAVPKWRKGGAVSDSTAGGGKDFAGDFRTMPAAAWECLYAGFQSVPTQDLVHDETLTGPCGEVNAGYSGEVTTKCLLGQLVFDGNSCQPKPCKAKRGAEDFQESPAKRTKVQKPSRAEAQLDFIRKLIFLRQVREELLLRLPAQESSLSDGEVVAHAEGFQHLVAEDVYDPDEDGGFFECVYTQEYHELLHGSSSRGFEAWVELVWPAGFHITLRASAGDGVRLLTSSVWRRDVPGTHAMVCGLLSHDLQRCQVLNVAESAPSTPNSSQLSLWAKRQAVRGPRKEGKLRELSFDWRQWKHLLTGSLFPARPKPEDHH</sequence>
<feature type="non-terminal residue" evidence="2">
    <location>
        <position position="1"/>
    </location>
</feature>
<comment type="caution">
    <text evidence="2">The sequence shown here is derived from an EMBL/GenBank/DDBJ whole genome shotgun (WGS) entry which is preliminary data.</text>
</comment>
<keyword evidence="3" id="KW-1185">Reference proteome</keyword>
<gene>
    <name evidence="2" type="ORF">CCMP2556_LOCUS31310</name>
</gene>
<feature type="region of interest" description="Disordered" evidence="1">
    <location>
        <begin position="158"/>
        <end position="184"/>
    </location>
</feature>
<organism evidence="2 3">
    <name type="scientific">Durusdinium trenchii</name>
    <dbReference type="NCBI Taxonomy" id="1381693"/>
    <lineage>
        <taxon>Eukaryota</taxon>
        <taxon>Sar</taxon>
        <taxon>Alveolata</taxon>
        <taxon>Dinophyceae</taxon>
        <taxon>Suessiales</taxon>
        <taxon>Symbiodiniaceae</taxon>
        <taxon>Durusdinium</taxon>
    </lineage>
</organism>
<feature type="compositionally biased region" description="Pro residues" evidence="1">
    <location>
        <begin position="121"/>
        <end position="131"/>
    </location>
</feature>
<proteinExistence type="predicted"/>
<name>A0ABP0NJ23_9DINO</name>
<dbReference type="Proteomes" id="UP001642484">
    <property type="component" value="Unassembled WGS sequence"/>
</dbReference>
<dbReference type="EMBL" id="CAXAMN010021818">
    <property type="protein sequence ID" value="CAK9063760.1"/>
    <property type="molecule type" value="Genomic_DNA"/>
</dbReference>